<reference evidence="6" key="1">
    <citation type="journal article" date="2019" name="Int. J. Syst. Evol. Microbiol.">
        <title>The Global Catalogue of Microorganisms (GCM) 10K type strain sequencing project: providing services to taxonomists for standard genome sequencing and annotation.</title>
        <authorList>
            <consortium name="The Broad Institute Genomics Platform"/>
            <consortium name="The Broad Institute Genome Sequencing Center for Infectious Disease"/>
            <person name="Wu L."/>
            <person name="Ma J."/>
        </authorList>
    </citation>
    <scope>NUCLEOTIDE SEQUENCE [LARGE SCALE GENOMIC DNA]</scope>
    <source>
        <strain evidence="6">CCUG 56754</strain>
    </source>
</reference>
<evidence type="ECO:0000313" key="6">
    <source>
        <dbReference type="Proteomes" id="UP001597040"/>
    </source>
</evidence>
<keyword evidence="3" id="KW-0813">Transport</keyword>
<comment type="similarity">
    <text evidence="2">Belongs to the CPA3 antiporters (TC 2.A.63) subunit G family.</text>
</comment>
<dbReference type="InterPro" id="IPR005133">
    <property type="entry name" value="PhaG_MnhG_YufB"/>
</dbReference>
<sequence>MIEIWINIIINILVILLILSGTFFVLSSSIGVIRFPDVFTRLHASTKASTLGVSSILIGAFLFLYVSHTMISGKLLLAIVFILLTAPVAAHMISRAAHRNGVKPVTKNRIDAYEEAQKRQTTK</sequence>
<keyword evidence="4" id="KW-0812">Transmembrane</keyword>
<keyword evidence="4" id="KW-0472">Membrane</keyword>
<keyword evidence="4" id="KW-1133">Transmembrane helix</keyword>
<protein>
    <submittedName>
        <fullName evidence="5">Monovalent cation/H(+) antiporter subunit G</fullName>
    </submittedName>
</protein>
<dbReference type="RefSeq" id="WP_390361649.1">
    <property type="nucleotide sequence ID" value="NZ_JBHTKJ010000021.1"/>
</dbReference>
<dbReference type="NCBIfam" id="NF009314">
    <property type="entry name" value="PRK12674.1-2"/>
    <property type="match status" value="1"/>
</dbReference>
<name>A0ABW3LNR6_9BACI</name>
<feature type="transmembrane region" description="Helical" evidence="4">
    <location>
        <begin position="48"/>
        <end position="67"/>
    </location>
</feature>
<comment type="subcellular location">
    <subcellularLocation>
        <location evidence="1">Membrane</location>
        <topology evidence="1">Multi-pass membrane protein</topology>
    </subcellularLocation>
</comment>
<dbReference type="PANTHER" id="PTHR34703">
    <property type="entry name" value="ANTIPORTER SUBUNIT MNHG2-RELATED"/>
    <property type="match status" value="1"/>
</dbReference>
<gene>
    <name evidence="5" type="primary">mnhG</name>
    <name evidence="5" type="ORF">ACFQ3N_09160</name>
</gene>
<dbReference type="Proteomes" id="UP001597040">
    <property type="component" value="Unassembled WGS sequence"/>
</dbReference>
<evidence type="ECO:0000256" key="1">
    <source>
        <dbReference type="ARBA" id="ARBA00004141"/>
    </source>
</evidence>
<comment type="caution">
    <text evidence="5">The sequence shown here is derived from an EMBL/GenBank/DDBJ whole genome shotgun (WGS) entry which is preliminary data.</text>
</comment>
<proteinExistence type="inferred from homology"/>
<feature type="transmembrane region" description="Helical" evidence="4">
    <location>
        <begin position="6"/>
        <end position="27"/>
    </location>
</feature>
<evidence type="ECO:0000313" key="5">
    <source>
        <dbReference type="EMBL" id="MFD1038560.1"/>
    </source>
</evidence>
<dbReference type="PANTHER" id="PTHR34703:SF1">
    <property type="entry name" value="ANTIPORTER SUBUNIT MNHG2-RELATED"/>
    <property type="match status" value="1"/>
</dbReference>
<keyword evidence="6" id="KW-1185">Reference proteome</keyword>
<evidence type="ECO:0000256" key="4">
    <source>
        <dbReference type="SAM" id="Phobius"/>
    </source>
</evidence>
<keyword evidence="3" id="KW-0050">Antiport</keyword>
<accession>A0ABW3LNR6</accession>
<dbReference type="NCBIfam" id="TIGR01300">
    <property type="entry name" value="CPA3_mnhG_phaG"/>
    <property type="match status" value="1"/>
</dbReference>
<organism evidence="5 6">
    <name type="scientific">Virgibacillus byunsanensis</name>
    <dbReference type="NCBI Taxonomy" id="570945"/>
    <lineage>
        <taxon>Bacteria</taxon>
        <taxon>Bacillati</taxon>
        <taxon>Bacillota</taxon>
        <taxon>Bacilli</taxon>
        <taxon>Bacillales</taxon>
        <taxon>Bacillaceae</taxon>
        <taxon>Virgibacillus</taxon>
    </lineage>
</organism>
<dbReference type="Pfam" id="PF03334">
    <property type="entry name" value="PhaG_MnhG_YufB"/>
    <property type="match status" value="1"/>
</dbReference>
<dbReference type="EMBL" id="JBHTKJ010000021">
    <property type="protein sequence ID" value="MFD1038560.1"/>
    <property type="molecule type" value="Genomic_DNA"/>
</dbReference>
<evidence type="ECO:0000256" key="2">
    <source>
        <dbReference type="ARBA" id="ARBA00008404"/>
    </source>
</evidence>
<evidence type="ECO:0000256" key="3">
    <source>
        <dbReference type="ARBA" id="ARBA00022449"/>
    </source>
</evidence>
<feature type="transmembrane region" description="Helical" evidence="4">
    <location>
        <begin position="73"/>
        <end position="93"/>
    </location>
</feature>